<dbReference type="PANTHER" id="PTHR26379:SF429">
    <property type="entry name" value="OS10G0428900 PROTEIN"/>
    <property type="match status" value="1"/>
</dbReference>
<dbReference type="InterPro" id="IPR011333">
    <property type="entry name" value="SKP1/BTB/POZ_sf"/>
</dbReference>
<dbReference type="EMBL" id="BQKI01000075">
    <property type="protein sequence ID" value="GJN20693.1"/>
    <property type="molecule type" value="Genomic_DNA"/>
</dbReference>
<dbReference type="AlphaFoldDB" id="A0AAV5EEA4"/>
<dbReference type="SUPFAM" id="SSF54695">
    <property type="entry name" value="POZ domain"/>
    <property type="match status" value="1"/>
</dbReference>
<evidence type="ECO:0000313" key="3">
    <source>
        <dbReference type="EMBL" id="GJN20693.1"/>
    </source>
</evidence>
<dbReference type="SMART" id="SM00225">
    <property type="entry name" value="BTB"/>
    <property type="match status" value="1"/>
</dbReference>
<feature type="domain" description="BTB" evidence="2">
    <location>
        <begin position="36"/>
        <end position="104"/>
    </location>
</feature>
<organism evidence="3 4">
    <name type="scientific">Eleusine coracana subsp. coracana</name>
    <dbReference type="NCBI Taxonomy" id="191504"/>
    <lineage>
        <taxon>Eukaryota</taxon>
        <taxon>Viridiplantae</taxon>
        <taxon>Streptophyta</taxon>
        <taxon>Embryophyta</taxon>
        <taxon>Tracheophyta</taxon>
        <taxon>Spermatophyta</taxon>
        <taxon>Magnoliopsida</taxon>
        <taxon>Liliopsida</taxon>
        <taxon>Poales</taxon>
        <taxon>Poaceae</taxon>
        <taxon>PACMAD clade</taxon>
        <taxon>Chloridoideae</taxon>
        <taxon>Cynodonteae</taxon>
        <taxon>Eleusininae</taxon>
        <taxon>Eleusine</taxon>
    </lineage>
</organism>
<name>A0AAV5EEA4_ELECO</name>
<protein>
    <recommendedName>
        <fullName evidence="2">BTB domain-containing protein</fullName>
    </recommendedName>
</protein>
<comment type="pathway">
    <text evidence="1">Protein modification; protein ubiquitination.</text>
</comment>
<dbReference type="InterPro" id="IPR045005">
    <property type="entry name" value="BPM1-6"/>
</dbReference>
<proteinExistence type="predicted"/>
<reference evidence="3" key="2">
    <citation type="submission" date="2021-12" db="EMBL/GenBank/DDBJ databases">
        <title>Resequencing data analysis of finger millet.</title>
        <authorList>
            <person name="Hatakeyama M."/>
            <person name="Aluri S."/>
            <person name="Balachadran M.T."/>
            <person name="Sivarajan S.R."/>
            <person name="Poveda L."/>
            <person name="Shimizu-Inatsugi R."/>
            <person name="Schlapbach R."/>
            <person name="Sreeman S.M."/>
            <person name="Shimizu K.K."/>
        </authorList>
    </citation>
    <scope>NUCLEOTIDE SEQUENCE</scope>
</reference>
<dbReference type="Gene3D" id="3.30.710.10">
    <property type="entry name" value="Potassium Channel Kv1.1, Chain A"/>
    <property type="match status" value="1"/>
</dbReference>
<dbReference type="InterPro" id="IPR000210">
    <property type="entry name" value="BTB/POZ_dom"/>
</dbReference>
<evidence type="ECO:0000313" key="4">
    <source>
        <dbReference type="Proteomes" id="UP001054889"/>
    </source>
</evidence>
<comment type="caution">
    <text evidence="3">The sequence shown here is derived from an EMBL/GenBank/DDBJ whole genome shotgun (WGS) entry which is preliminary data.</text>
</comment>
<dbReference type="GO" id="GO:0016567">
    <property type="term" value="P:protein ubiquitination"/>
    <property type="evidence" value="ECO:0007669"/>
    <property type="project" value="InterPro"/>
</dbReference>
<dbReference type="Proteomes" id="UP001054889">
    <property type="component" value="Unassembled WGS sequence"/>
</dbReference>
<dbReference type="Pfam" id="PF00651">
    <property type="entry name" value="BTB"/>
    <property type="match status" value="1"/>
</dbReference>
<dbReference type="PANTHER" id="PTHR26379">
    <property type="entry name" value="BTB/POZ AND MATH DOMAIN-CONTAINING PROTEIN 1"/>
    <property type="match status" value="1"/>
</dbReference>
<evidence type="ECO:0000259" key="2">
    <source>
        <dbReference type="PROSITE" id="PS50097"/>
    </source>
</evidence>
<gene>
    <name evidence="3" type="primary">gb08098</name>
    <name evidence="3" type="ORF">PR202_gb08098</name>
</gene>
<evidence type="ECO:0000256" key="1">
    <source>
        <dbReference type="ARBA" id="ARBA00004906"/>
    </source>
</evidence>
<sequence length="132" mass="14208">MEDIRNAESTTQEFVSVSPPDLHHHLGDLLQSEKGADVVFSVAGQTFSAHRCVLAARSPVFSAELHGLMKEGDTKCVVHIDDMEAGVFKALLRFITPTNLTAAAASSGFEHLSTTCPSVMKELVIMLGNLVQ</sequence>
<reference evidence="3" key="1">
    <citation type="journal article" date="2018" name="DNA Res.">
        <title>Multiple hybrid de novo genome assembly of finger millet, an orphan allotetraploid crop.</title>
        <authorList>
            <person name="Hatakeyama M."/>
            <person name="Aluri S."/>
            <person name="Balachadran M.T."/>
            <person name="Sivarajan S.R."/>
            <person name="Patrignani A."/>
            <person name="Gruter S."/>
            <person name="Poveda L."/>
            <person name="Shimizu-Inatsugi R."/>
            <person name="Baeten J."/>
            <person name="Francoijs K.J."/>
            <person name="Nataraja K.N."/>
            <person name="Reddy Y.A.N."/>
            <person name="Phadnis S."/>
            <person name="Ravikumar R.L."/>
            <person name="Schlapbach R."/>
            <person name="Sreeman S.M."/>
            <person name="Shimizu K.K."/>
        </authorList>
    </citation>
    <scope>NUCLEOTIDE SEQUENCE</scope>
</reference>
<dbReference type="PROSITE" id="PS50097">
    <property type="entry name" value="BTB"/>
    <property type="match status" value="1"/>
</dbReference>
<accession>A0AAV5EEA4</accession>
<keyword evidence="4" id="KW-1185">Reference proteome</keyword>